<name>A0A9W4CX21_BLUGR</name>
<organism evidence="2 3">
    <name type="scientific">Blumeria graminis f. sp. triticale</name>
    <dbReference type="NCBI Taxonomy" id="1689686"/>
    <lineage>
        <taxon>Eukaryota</taxon>
        <taxon>Fungi</taxon>
        <taxon>Dikarya</taxon>
        <taxon>Ascomycota</taxon>
        <taxon>Pezizomycotina</taxon>
        <taxon>Leotiomycetes</taxon>
        <taxon>Erysiphales</taxon>
        <taxon>Erysiphaceae</taxon>
        <taxon>Blumeria</taxon>
    </lineage>
</organism>
<evidence type="ECO:0000313" key="3">
    <source>
        <dbReference type="Proteomes" id="UP000683417"/>
    </source>
</evidence>
<feature type="compositionally biased region" description="Polar residues" evidence="1">
    <location>
        <begin position="1"/>
        <end position="12"/>
    </location>
</feature>
<reference evidence="2" key="1">
    <citation type="submission" date="2020-10" db="EMBL/GenBank/DDBJ databases">
        <authorList>
            <person name="Muller C M."/>
        </authorList>
    </citation>
    <scope>NUCLEOTIDE SEQUENCE</scope>
    <source>
        <strain evidence="2">THUN-12</strain>
    </source>
</reference>
<dbReference type="Proteomes" id="UP000683417">
    <property type="component" value="Unassembled WGS sequence"/>
</dbReference>
<evidence type="ECO:0000256" key="1">
    <source>
        <dbReference type="SAM" id="MobiDB-lite"/>
    </source>
</evidence>
<feature type="region of interest" description="Disordered" evidence="1">
    <location>
        <begin position="1"/>
        <end position="26"/>
    </location>
</feature>
<comment type="caution">
    <text evidence="2">The sequence shown here is derived from an EMBL/GenBank/DDBJ whole genome shotgun (WGS) entry which is preliminary data.</text>
</comment>
<dbReference type="GO" id="GO:0005085">
    <property type="term" value="F:guanyl-nucleotide exchange factor activity"/>
    <property type="evidence" value="ECO:0007669"/>
    <property type="project" value="InterPro"/>
</dbReference>
<gene>
    <name evidence="2" type="ORF">BGTH12_LOCUS1501</name>
</gene>
<dbReference type="AlphaFoldDB" id="A0A9W4CX21"/>
<dbReference type="InterPro" id="IPR040144">
    <property type="entry name" value="RAP1GDS1"/>
</dbReference>
<dbReference type="EMBL" id="CAJHIT010000002">
    <property type="protein sequence ID" value="CAD6500143.1"/>
    <property type="molecule type" value="Genomic_DNA"/>
</dbReference>
<evidence type="ECO:0000313" key="2">
    <source>
        <dbReference type="EMBL" id="CAD6500143.1"/>
    </source>
</evidence>
<dbReference type="PANTHER" id="PTHR10957">
    <property type="entry name" value="RAP1 GTPASE-GDP DISSOCIATION STIMULATOR 1"/>
    <property type="match status" value="1"/>
</dbReference>
<sequence length="722" mass="80478">MKMTQQIPSNMSDFYPGVGQQPSRAATEPLDTWKAGILKIASNERLGPTFSNDDTKILMKEIEEVFYLGTGEMKTADPSEGIGEESGAEDQNRKVEKLENILRALAQLWWIDSTQFDIATEILADGSRDYKWRAPLGKSGVVNFYLEILSCHELRHPLKKHVLRLLGNSCADLDENRELIASSVNYLPSIILQLKDSTVLPYTLPVLFNICVDYEPMQQLASKSFLTRELIKLISTPTHDRSFPLVEYTGRILALLASQPSEVEHAPDDTAIVLVNIASNHDTSIDLETYISLVNTALSYLQHKKFQKALLLQEGALNTIITILVDSYSRFEIQTAESTLNENDDVKALTSMITALNQVLSDISALHEFQDIYPVSSKLCRTLQSWLLPSTKQVHLKVCACIMLGNLARLDATCIECVQAVQIHKPLIDIVFHAKSTQLLHAALGFLKNLAIPTQNKNTLGEADIFEALSRIWFMDTIPQVQFVSISLGRLLTAGSLENVRRITQDCSDKESGILLSPLVNLFEKTEEEPIKMEIARLSTSICRVLYLNSVQFRGQIEPIRIKFLHKNPKIGLQLGFVVSQTKWPAVRSEGWFVFALMARSPEGAEIVSQVVSDPSVFQPLVELLTGDPITGIIPTSPTAKILNSELVDCQELVPKPVRPQDQADELSRADRENALVLIGEMLKNYGSHMAVPCKTTFKDLLNSGGDYLLSHQHGRTETRSA</sequence>
<accession>A0A9W4CX21</accession>
<proteinExistence type="predicted"/>
<protein>
    <submittedName>
        <fullName evidence="2">BgTH12-04246</fullName>
    </submittedName>
</protein>